<dbReference type="InterPro" id="IPR017932">
    <property type="entry name" value="GATase_2_dom"/>
</dbReference>
<dbReference type="Pfam" id="PF13522">
    <property type="entry name" value="GATase_6"/>
    <property type="match status" value="1"/>
</dbReference>
<accession>A0A381Z8U6</accession>
<proteinExistence type="predicted"/>
<name>A0A381Z8U6_9ZZZZ</name>
<dbReference type="PANTHER" id="PTHR11907">
    <property type="entry name" value="AMIDOPHOSPHORIBOSYLTRANSFERASE"/>
    <property type="match status" value="1"/>
</dbReference>
<feature type="domain" description="Glutamine amidotransferase type-2" evidence="3">
    <location>
        <begin position="2"/>
        <end position="313"/>
    </location>
</feature>
<keyword evidence="2" id="KW-0315">Glutamine amidotransferase</keyword>
<dbReference type="SUPFAM" id="SSF56235">
    <property type="entry name" value="N-terminal nucleophile aminohydrolases (Ntn hydrolases)"/>
    <property type="match status" value="1"/>
</dbReference>
<sequence>MCGIAGLIHRGKSTNVGGEMQNMLQSLKHRGPDSTGYALYGDGNTDNYILRFKVGENVKEGSSAKIEDPSVYDSRKEKVNSEILTAGAKIIEEERITPYCFRYVIKCDDDLLELAQKIESVEMTEILSLGKSLELVKDIGDASVVADQYSLNNFNGTHGIGHTRMATESGVDIRSAHPFWGYPFSDVSVVHNGQLTNYWNTRRKLEKIGMRFMSTCDSELIAVYLATKIREEIDLEDAMKTSLDDLDGVFTYLVATKDKLGMAKDYMAAKPMVLYESDDLVALASEEVAIRSLLPHEIDTHDPYEGEVKVWQA</sequence>
<dbReference type="GO" id="GO:0016740">
    <property type="term" value="F:transferase activity"/>
    <property type="evidence" value="ECO:0007669"/>
    <property type="project" value="UniProtKB-KW"/>
</dbReference>
<organism evidence="4">
    <name type="scientific">marine metagenome</name>
    <dbReference type="NCBI Taxonomy" id="408172"/>
    <lineage>
        <taxon>unclassified sequences</taxon>
        <taxon>metagenomes</taxon>
        <taxon>ecological metagenomes</taxon>
    </lineage>
</organism>
<dbReference type="AlphaFoldDB" id="A0A381Z8U6"/>
<dbReference type="EMBL" id="UINC01020373">
    <property type="protein sequence ID" value="SVA85609.1"/>
    <property type="molecule type" value="Genomic_DNA"/>
</dbReference>
<evidence type="ECO:0000256" key="1">
    <source>
        <dbReference type="ARBA" id="ARBA00022679"/>
    </source>
</evidence>
<protein>
    <recommendedName>
        <fullName evidence="3">Glutamine amidotransferase type-2 domain-containing protein</fullName>
    </recommendedName>
</protein>
<dbReference type="InterPro" id="IPR029055">
    <property type="entry name" value="Ntn_hydrolases_N"/>
</dbReference>
<gene>
    <name evidence="4" type="ORF">METZ01_LOCUS138463</name>
</gene>
<evidence type="ECO:0000256" key="2">
    <source>
        <dbReference type="ARBA" id="ARBA00022962"/>
    </source>
</evidence>
<evidence type="ECO:0000313" key="4">
    <source>
        <dbReference type="EMBL" id="SVA85609.1"/>
    </source>
</evidence>
<dbReference type="Gene3D" id="3.60.20.10">
    <property type="entry name" value="Glutamine Phosphoribosylpyrophosphate, subunit 1, domain 1"/>
    <property type="match status" value="2"/>
</dbReference>
<evidence type="ECO:0000259" key="3">
    <source>
        <dbReference type="PROSITE" id="PS51278"/>
    </source>
</evidence>
<keyword evidence="1" id="KW-0808">Transferase</keyword>
<dbReference type="PROSITE" id="PS51278">
    <property type="entry name" value="GATASE_TYPE_2"/>
    <property type="match status" value="1"/>
</dbReference>
<reference evidence="4" key="1">
    <citation type="submission" date="2018-05" db="EMBL/GenBank/DDBJ databases">
        <authorList>
            <person name="Lanie J.A."/>
            <person name="Ng W.-L."/>
            <person name="Kazmierczak K.M."/>
            <person name="Andrzejewski T.M."/>
            <person name="Davidsen T.M."/>
            <person name="Wayne K.J."/>
            <person name="Tettelin H."/>
            <person name="Glass J.I."/>
            <person name="Rusch D."/>
            <person name="Podicherti R."/>
            <person name="Tsui H.-C.T."/>
            <person name="Winkler M.E."/>
        </authorList>
    </citation>
    <scope>NUCLEOTIDE SEQUENCE</scope>
</reference>